<keyword evidence="8" id="KW-0963">Cytoplasm</keyword>
<keyword evidence="8" id="KW-0547">Nucleotide-binding</keyword>
<dbReference type="Pfam" id="PF01210">
    <property type="entry name" value="NAD_Gly3P_dh_N"/>
    <property type="match status" value="2"/>
</dbReference>
<dbReference type="PANTHER" id="PTHR11728:SF1">
    <property type="entry name" value="GLYCEROL-3-PHOSPHATE DEHYDROGENASE [NAD(+)] 2, CHLOROPLASTIC"/>
    <property type="match status" value="1"/>
</dbReference>
<feature type="binding site" evidence="8">
    <location>
        <position position="136"/>
    </location>
    <ligand>
        <name>NADPH</name>
        <dbReference type="ChEBI" id="CHEBI:57783"/>
    </ligand>
</feature>
<evidence type="ECO:0000259" key="10">
    <source>
        <dbReference type="Pfam" id="PF07479"/>
    </source>
</evidence>
<feature type="binding site" evidence="8">
    <location>
        <position position="240"/>
    </location>
    <ligand>
        <name>sn-glycerol 3-phosphate</name>
        <dbReference type="ChEBI" id="CHEBI:57597"/>
    </ligand>
</feature>
<dbReference type="Proteomes" id="UP001600165">
    <property type="component" value="Unassembled WGS sequence"/>
</dbReference>
<feature type="binding site" evidence="8">
    <location>
        <position position="250"/>
    </location>
    <ligand>
        <name>sn-glycerol 3-phosphate</name>
        <dbReference type="ChEBI" id="CHEBI:57597"/>
    </ligand>
</feature>
<evidence type="ECO:0000313" key="12">
    <source>
        <dbReference type="Proteomes" id="UP001600165"/>
    </source>
</evidence>
<sequence length="332" mass="34693">MVSAPIKSAQSAKVISNAALKTQTVNLTVLGAGAWGSALAALASRNQHNVSVWSRRSELSLADAVKGADVILSAISMKGVAELANRLNTEVAVPESAIIVTATKGLDPATTRTPSQIFTETFPTHPVVVLSGPNLSKEIEKGLPAATVVASTDEAAATQVQTLFASDSFRIYTSPDPLGAELGGTLKNVIAIAVGVCDGLNLGTNAKAALMTRAMPEVIRIGTHLGGQTETFFGLSGLGDMLATCTSVLSRNYRVGYGLAVGKKLEQILAELGSTAEGVNTANVLIEIANREEIPVPISRQVHRLLNGKITPQEAVEALMERDLKPEVCDLF</sequence>
<feature type="binding site" evidence="8">
    <location>
        <position position="104"/>
    </location>
    <ligand>
        <name>sn-glycerol 3-phosphate</name>
        <dbReference type="ChEBI" id="CHEBI:57597"/>
    </ligand>
</feature>
<dbReference type="HAMAP" id="MF_00394">
    <property type="entry name" value="NAD_Glyc3P_dehydrog"/>
    <property type="match status" value="1"/>
</dbReference>
<reference evidence="11 12" key="1">
    <citation type="submission" date="2024-10" db="EMBL/GenBank/DDBJ databases">
        <authorList>
            <person name="Ratan Roy A."/>
            <person name="Morales Sandoval P.H."/>
            <person name="De Los Santos Villalobos S."/>
            <person name="Chakraborty S."/>
            <person name="Mukherjee J."/>
        </authorList>
    </citation>
    <scope>NUCLEOTIDE SEQUENCE [LARGE SCALE GENOMIC DNA]</scope>
    <source>
        <strain evidence="11 12">S1</strain>
    </source>
</reference>
<dbReference type="InterPro" id="IPR011128">
    <property type="entry name" value="G3P_DH_NAD-dep_N"/>
</dbReference>
<comment type="similarity">
    <text evidence="1 8">Belongs to the NAD-dependent glycerol-3-phosphate dehydrogenase family.</text>
</comment>
<feature type="binding site" evidence="8">
    <location>
        <position position="251"/>
    </location>
    <ligand>
        <name>NADPH</name>
        <dbReference type="ChEBI" id="CHEBI:57783"/>
    </ligand>
</feature>
<feature type="binding site" evidence="8">
    <location>
        <position position="277"/>
    </location>
    <ligand>
        <name>NADPH</name>
        <dbReference type="ChEBI" id="CHEBI:57783"/>
    </ligand>
</feature>
<dbReference type="InterPro" id="IPR013328">
    <property type="entry name" value="6PGD_dom2"/>
</dbReference>
<feature type="binding site" evidence="8">
    <location>
        <position position="104"/>
    </location>
    <ligand>
        <name>NADPH</name>
        <dbReference type="ChEBI" id="CHEBI:57783"/>
    </ligand>
</feature>
<dbReference type="Pfam" id="PF07479">
    <property type="entry name" value="NAD_Gly3P_dh_C"/>
    <property type="match status" value="1"/>
</dbReference>
<feature type="domain" description="Glycerol-3-phosphate dehydrogenase NAD-dependent C-terminal" evidence="10">
    <location>
        <begin position="176"/>
        <end position="317"/>
    </location>
</feature>
<comment type="caution">
    <text evidence="11">The sequence shown here is derived from an EMBL/GenBank/DDBJ whole genome shotgun (WGS) entry which is preliminary data.</text>
</comment>
<dbReference type="PANTHER" id="PTHR11728">
    <property type="entry name" value="GLYCEROL-3-PHOSPHATE DEHYDROGENASE"/>
    <property type="match status" value="1"/>
</dbReference>
<evidence type="ECO:0000313" key="11">
    <source>
        <dbReference type="EMBL" id="MFE4107722.1"/>
    </source>
</evidence>
<dbReference type="EC" id="1.1.1.94" evidence="8"/>
<dbReference type="GO" id="GO:0047952">
    <property type="term" value="F:glycerol-3-phosphate dehydrogenase [NAD(P)+] activity"/>
    <property type="evidence" value="ECO:0007669"/>
    <property type="project" value="UniProtKB-EC"/>
</dbReference>
<dbReference type="RefSeq" id="WP_377966711.1">
    <property type="nucleotide sequence ID" value="NZ_JBHZOL010000089.1"/>
</dbReference>
<dbReference type="NCBIfam" id="NF011212">
    <property type="entry name" value="PRK14619.1"/>
    <property type="match status" value="1"/>
</dbReference>
<keyword evidence="2 8" id="KW-0444">Lipid biosynthesis</keyword>
<comment type="catalytic activity">
    <reaction evidence="8">
        <text>sn-glycerol 3-phosphate + NAD(+) = dihydroxyacetone phosphate + NADH + H(+)</text>
        <dbReference type="Rhea" id="RHEA:11092"/>
        <dbReference type="ChEBI" id="CHEBI:15378"/>
        <dbReference type="ChEBI" id="CHEBI:57540"/>
        <dbReference type="ChEBI" id="CHEBI:57597"/>
        <dbReference type="ChEBI" id="CHEBI:57642"/>
        <dbReference type="ChEBI" id="CHEBI:57945"/>
        <dbReference type="EC" id="1.1.1.94"/>
    </reaction>
</comment>
<comment type="function">
    <text evidence="8">Catalyzes the reduction of the glycolytic intermediate dihydroxyacetone phosphate (DHAP) to sn-glycerol 3-phosphate (G3P), the key precursor for phospholipid synthesis.</text>
</comment>
<name>A0ABW6IJ93_9CYAN</name>
<feature type="binding site" evidence="8">
    <location>
        <position position="55"/>
    </location>
    <ligand>
        <name>NADPH</name>
        <dbReference type="ChEBI" id="CHEBI:57783"/>
    </ligand>
</feature>
<feature type="binding site" evidence="8">
    <location>
        <position position="187"/>
    </location>
    <ligand>
        <name>sn-glycerol 3-phosphate</name>
        <dbReference type="ChEBI" id="CHEBI:57597"/>
    </ligand>
</feature>
<protein>
    <recommendedName>
        <fullName evidence="8">Glycerol-3-phosphate dehydrogenase [NAD(P)+]</fullName>
        <ecNumber evidence="8">1.1.1.94</ecNumber>
    </recommendedName>
    <alternativeName>
        <fullName evidence="8">NAD(P)(+)-dependent glycerol-3-phosphate dehydrogenase</fullName>
    </alternativeName>
    <alternativeName>
        <fullName evidence="8">NAD(P)H-dependent dihydroxyacetone-phosphate reductase</fullName>
    </alternativeName>
</protein>
<evidence type="ECO:0000259" key="9">
    <source>
        <dbReference type="Pfam" id="PF01210"/>
    </source>
</evidence>
<organism evidence="11 12">
    <name type="scientific">Almyronema epifaneia S1</name>
    <dbReference type="NCBI Taxonomy" id="2991925"/>
    <lineage>
        <taxon>Bacteria</taxon>
        <taxon>Bacillati</taxon>
        <taxon>Cyanobacteriota</taxon>
        <taxon>Cyanophyceae</taxon>
        <taxon>Nodosilineales</taxon>
        <taxon>Nodosilineaceae</taxon>
        <taxon>Almyronema</taxon>
        <taxon>Almyronema epifaneia</taxon>
    </lineage>
</organism>
<dbReference type="InterPro" id="IPR006168">
    <property type="entry name" value="G3P_DH_NAD-dep"/>
</dbReference>
<keyword evidence="6 8" id="KW-0594">Phospholipid biosynthesis</keyword>
<comment type="caution">
    <text evidence="8">Lacks conserved residue(s) required for the propagation of feature annotation.</text>
</comment>
<dbReference type="Gene3D" id="1.10.1040.10">
    <property type="entry name" value="N-(1-d-carboxylethyl)-l-norvaline Dehydrogenase, domain 2"/>
    <property type="match status" value="1"/>
</dbReference>
<comment type="subcellular location">
    <subcellularLocation>
        <location evidence="8">Cytoplasm</location>
    </subcellularLocation>
</comment>
<feature type="binding site" evidence="8">
    <location>
        <position position="132"/>
    </location>
    <ligand>
        <name>sn-glycerol 3-phosphate</name>
        <dbReference type="ChEBI" id="CHEBI:57597"/>
    </ligand>
</feature>
<feature type="binding site" evidence="8">
    <location>
        <position position="252"/>
    </location>
    <ligand>
        <name>sn-glycerol 3-phosphate</name>
        <dbReference type="ChEBI" id="CHEBI:57597"/>
    </ligand>
</feature>
<keyword evidence="12" id="KW-1185">Reference proteome</keyword>
<dbReference type="InterPro" id="IPR036291">
    <property type="entry name" value="NAD(P)-bd_dom_sf"/>
</dbReference>
<feature type="binding site" evidence="8">
    <location>
        <position position="56"/>
    </location>
    <ligand>
        <name>NADPH</name>
        <dbReference type="ChEBI" id="CHEBI:57783"/>
    </ligand>
</feature>
<dbReference type="Gene3D" id="3.40.50.720">
    <property type="entry name" value="NAD(P)-binding Rossmann-like Domain"/>
    <property type="match status" value="2"/>
</dbReference>
<evidence type="ECO:0000256" key="7">
    <source>
        <dbReference type="ARBA" id="ARBA00023264"/>
    </source>
</evidence>
<keyword evidence="7 8" id="KW-1208">Phospholipid metabolism</keyword>
<keyword evidence="3 8" id="KW-0560">Oxidoreductase</keyword>
<keyword evidence="4 8" id="KW-0520">NAD</keyword>
<evidence type="ECO:0000256" key="8">
    <source>
        <dbReference type="HAMAP-Rule" id="MF_00394"/>
    </source>
</evidence>
<evidence type="ECO:0000256" key="6">
    <source>
        <dbReference type="ARBA" id="ARBA00023209"/>
    </source>
</evidence>
<feature type="active site" description="Proton acceptor" evidence="8">
    <location>
        <position position="187"/>
    </location>
</feature>
<dbReference type="NCBIfam" id="NF000940">
    <property type="entry name" value="PRK00094.1-2"/>
    <property type="match status" value="1"/>
</dbReference>
<dbReference type="NCBIfam" id="NF000942">
    <property type="entry name" value="PRK00094.1-4"/>
    <property type="match status" value="1"/>
</dbReference>
<evidence type="ECO:0000256" key="2">
    <source>
        <dbReference type="ARBA" id="ARBA00022516"/>
    </source>
</evidence>
<feature type="binding site" evidence="8">
    <location>
        <position position="35"/>
    </location>
    <ligand>
        <name>NADPH</name>
        <dbReference type="ChEBI" id="CHEBI:57783"/>
    </ligand>
</feature>
<dbReference type="InterPro" id="IPR006109">
    <property type="entry name" value="G3P_DH_NAD-dep_C"/>
</dbReference>
<proteinExistence type="inferred from homology"/>
<dbReference type="SUPFAM" id="SSF48179">
    <property type="entry name" value="6-phosphogluconate dehydrogenase C-terminal domain-like"/>
    <property type="match status" value="1"/>
</dbReference>
<evidence type="ECO:0000256" key="3">
    <source>
        <dbReference type="ARBA" id="ARBA00023002"/>
    </source>
</evidence>
<dbReference type="EMBL" id="JBHZOL010000089">
    <property type="protein sequence ID" value="MFE4107722.1"/>
    <property type="molecule type" value="Genomic_DNA"/>
</dbReference>
<dbReference type="PIRSF" id="PIRSF000114">
    <property type="entry name" value="Glycerol-3-P_dh"/>
    <property type="match status" value="1"/>
</dbReference>
<keyword evidence="5 8" id="KW-0443">Lipid metabolism</keyword>
<gene>
    <name evidence="8" type="primary">gpsA</name>
    <name evidence="11" type="ORF">ACFVKH_15620</name>
</gene>
<dbReference type="InterPro" id="IPR008927">
    <property type="entry name" value="6-PGluconate_DH-like_C_sf"/>
</dbReference>
<comment type="catalytic activity">
    <reaction evidence="8">
        <text>sn-glycerol 3-phosphate + NADP(+) = dihydroxyacetone phosphate + NADPH + H(+)</text>
        <dbReference type="Rhea" id="RHEA:11096"/>
        <dbReference type="ChEBI" id="CHEBI:15378"/>
        <dbReference type="ChEBI" id="CHEBI:57597"/>
        <dbReference type="ChEBI" id="CHEBI:57642"/>
        <dbReference type="ChEBI" id="CHEBI:57783"/>
        <dbReference type="ChEBI" id="CHEBI:58349"/>
        <dbReference type="EC" id="1.1.1.94"/>
    </reaction>
</comment>
<accession>A0ABW6IJ93</accession>
<dbReference type="SUPFAM" id="SSF51735">
    <property type="entry name" value="NAD(P)-binding Rossmann-fold domains"/>
    <property type="match status" value="1"/>
</dbReference>
<evidence type="ECO:0000256" key="5">
    <source>
        <dbReference type="ARBA" id="ARBA00023098"/>
    </source>
</evidence>
<evidence type="ECO:0000256" key="1">
    <source>
        <dbReference type="ARBA" id="ARBA00011009"/>
    </source>
</evidence>
<dbReference type="PROSITE" id="PS00957">
    <property type="entry name" value="NAD_G3PDH"/>
    <property type="match status" value="1"/>
</dbReference>
<feature type="domain" description="Glycerol-3-phosphate dehydrogenase NAD-dependent N-terminal" evidence="9">
    <location>
        <begin position="27"/>
        <end position="58"/>
    </location>
</feature>
<comment type="pathway">
    <text evidence="8">Membrane lipid metabolism; glycerophospholipid metabolism.</text>
</comment>
<feature type="binding site" evidence="8">
    <location>
        <position position="251"/>
    </location>
    <ligand>
        <name>sn-glycerol 3-phosphate</name>
        <dbReference type="ChEBI" id="CHEBI:57597"/>
    </ligand>
</feature>
<evidence type="ECO:0000256" key="4">
    <source>
        <dbReference type="ARBA" id="ARBA00023027"/>
    </source>
</evidence>
<keyword evidence="8" id="KW-0521">NADP</keyword>
<feature type="domain" description="Glycerol-3-phosphate dehydrogenase NAD-dependent N-terminal" evidence="9">
    <location>
        <begin position="60"/>
        <end position="156"/>
    </location>
</feature>